<keyword evidence="4" id="KW-0804">Transcription</keyword>
<dbReference type="AlphaFoldDB" id="A0A0H5QII3"/>
<evidence type="ECO:0000256" key="2">
    <source>
        <dbReference type="ARBA" id="ARBA00008048"/>
    </source>
</evidence>
<evidence type="ECO:0000256" key="5">
    <source>
        <dbReference type="ARBA" id="ARBA00023242"/>
    </source>
</evidence>
<evidence type="ECO:0000256" key="1">
    <source>
        <dbReference type="ARBA" id="ARBA00004123"/>
    </source>
</evidence>
<dbReference type="GO" id="GO:0016592">
    <property type="term" value="C:mediator complex"/>
    <property type="evidence" value="ECO:0007669"/>
    <property type="project" value="InterPro"/>
</dbReference>
<keyword evidence="5" id="KW-0539">Nucleus</keyword>
<accession>A0A0H5QII3</accession>
<dbReference type="PANTHER" id="PTHR13130:SF4">
    <property type="entry name" value="MEDIATOR OF RNA POLYMERASE II TRANSCRIPTION SUBUNIT 27"/>
    <property type="match status" value="1"/>
</dbReference>
<name>A0A0H5QII3_9EUKA</name>
<reference evidence="6" key="1">
    <citation type="submission" date="2015-04" db="EMBL/GenBank/DDBJ databases">
        <title>The genome sequence of the plant pathogenic Rhizarian Plasmodiophora brassicae reveals insights in its biotrophic life cycle and the origin of chitin synthesis.</title>
        <authorList>
            <person name="Schwelm A."/>
            <person name="Fogelqvist J."/>
            <person name="Knaust A."/>
            <person name="Julke S."/>
            <person name="Lilja T."/>
            <person name="Dhandapani V."/>
            <person name="Bonilla-Rosso G."/>
            <person name="Karlsson M."/>
            <person name="Shevchenko A."/>
            <person name="Choi S.R."/>
            <person name="Kim H.G."/>
            <person name="Park J.Y."/>
            <person name="Lim Y.P."/>
            <person name="Ludwig-Muller J."/>
            <person name="Dixelius C."/>
        </authorList>
    </citation>
    <scope>NUCLEOTIDE SEQUENCE</scope>
    <source>
        <tissue evidence="6">Potato root galls</tissue>
    </source>
</reference>
<evidence type="ECO:0000256" key="3">
    <source>
        <dbReference type="ARBA" id="ARBA00023015"/>
    </source>
</evidence>
<protein>
    <recommendedName>
        <fullName evidence="7">Mediator of RNA polymerase II transcription subunit 27</fullName>
    </recommendedName>
</protein>
<comment type="subcellular location">
    <subcellularLocation>
        <location evidence="1">Nucleus</location>
    </subcellularLocation>
</comment>
<comment type="similarity">
    <text evidence="2">Belongs to the Mediator complex subunit 27 family.</text>
</comment>
<dbReference type="PANTHER" id="PTHR13130">
    <property type="entry name" value="34 KDA TRANSCRIPTIONAL CO-ACTIVATOR-RELATED"/>
    <property type="match status" value="1"/>
</dbReference>
<evidence type="ECO:0000256" key="4">
    <source>
        <dbReference type="ARBA" id="ARBA00023163"/>
    </source>
</evidence>
<dbReference type="GO" id="GO:0006357">
    <property type="term" value="P:regulation of transcription by RNA polymerase II"/>
    <property type="evidence" value="ECO:0007669"/>
    <property type="project" value="TreeGrafter"/>
</dbReference>
<evidence type="ECO:0000313" key="6">
    <source>
        <dbReference type="EMBL" id="CRZ01131.1"/>
    </source>
</evidence>
<evidence type="ECO:0008006" key="7">
    <source>
        <dbReference type="Google" id="ProtNLM"/>
    </source>
</evidence>
<dbReference type="EMBL" id="HACM01000689">
    <property type="protein sequence ID" value="CRZ01131.1"/>
    <property type="molecule type" value="Transcribed_RNA"/>
</dbReference>
<dbReference type="InterPro" id="IPR021627">
    <property type="entry name" value="Mediator_Med27"/>
</dbReference>
<organism evidence="6">
    <name type="scientific">Spongospora subterranea</name>
    <dbReference type="NCBI Taxonomy" id="70186"/>
    <lineage>
        <taxon>Eukaryota</taxon>
        <taxon>Sar</taxon>
        <taxon>Rhizaria</taxon>
        <taxon>Endomyxa</taxon>
        <taxon>Phytomyxea</taxon>
        <taxon>Plasmodiophorida</taxon>
        <taxon>Plasmodiophoridae</taxon>
        <taxon>Spongospora</taxon>
    </lineage>
</organism>
<dbReference type="GO" id="GO:0003713">
    <property type="term" value="F:transcription coactivator activity"/>
    <property type="evidence" value="ECO:0007669"/>
    <property type="project" value="TreeGrafter"/>
</dbReference>
<dbReference type="Pfam" id="PF11571">
    <property type="entry name" value="Med27"/>
    <property type="match status" value="1"/>
</dbReference>
<sequence length="323" mass="36246">MMADIDAAMRLTSGAMGDIISLRMAVMDVFKEWKTEFAVDSDAPDAFAGIVKQRKVAVDAALEKFRKSVVKIAGLPSLSASDFVDSVSLFMKPILPCRSFSYHPELRSSLDVSKNMSDLSSVYRSGLQRTLPTTSLDSPVWFPVNSSVQFTGFDSAIQELSTKCENISVRLLGERSESGPVTGFRKLLLNCEPVFKVVVGLSFSHHQHTDSELFVEKVNVIGWDEEPEDLLFDESNYNVFQKFAIIATAVYGMLQKDDSSNLEKLNQFISWLSHYGDLFAAPCVSCHKLLMYDSDKFCFLPPLYRSINDYRPYHPQCYQASKS</sequence>
<keyword evidence="3" id="KW-0805">Transcription regulation</keyword>
<proteinExistence type="inferred from homology"/>